<keyword evidence="2" id="KW-1185">Reference proteome</keyword>
<dbReference type="SUPFAM" id="SSF49785">
    <property type="entry name" value="Galactose-binding domain-like"/>
    <property type="match status" value="1"/>
</dbReference>
<proteinExistence type="predicted"/>
<dbReference type="EMBL" id="JAMXLY010000015">
    <property type="protein sequence ID" value="MCO6025322.1"/>
    <property type="molecule type" value="Genomic_DNA"/>
</dbReference>
<dbReference type="RefSeq" id="WP_252760681.1">
    <property type="nucleotide sequence ID" value="NZ_JAMXLY010000015.1"/>
</dbReference>
<evidence type="ECO:0000313" key="2">
    <source>
        <dbReference type="Proteomes" id="UP001204015"/>
    </source>
</evidence>
<dbReference type="PROSITE" id="PS51257">
    <property type="entry name" value="PROKAR_LIPOPROTEIN"/>
    <property type="match status" value="1"/>
</dbReference>
<name>A0ABT1BY02_9BACT</name>
<dbReference type="Proteomes" id="UP001204015">
    <property type="component" value="Unassembled WGS sequence"/>
</dbReference>
<accession>A0ABT1BY02</accession>
<sequence length="625" mass="69523">MKKFYLYISASLIFAGALVSCSPESYDGLDENGLPLAEDAQVKISVADSTNNVTFQMEGNGIYPIWYIPVDGKEVTKNPVYSTLNPLNKIWSNAGDYLIYYRVGNHNGMSQGMGKASFHIQNTLTDYDNLKSMLAAGTWRVASTEAGHLAYGPSGTDGTSLYSASPGEKSDKGIYDDRITFSKDGIYNYDPGVGGTVYVNKSCSLFPEYHQSEDYMVPVEKQKTTYTLSTEGNDVFMTMPAGTLFPYIPADDAYKGDLKLRIESLLGTKMVLIWDDGNIAWHYILTCSDEGFQGYNALSDCNLFKNSKFTNTYYYAPGWSQIQDPKMESNGNAYTVTLSEATTDQWQAQMFFHTDMTTNVANHYDFSAKLLSTKDHDNVTVKLFKSGDNDTYYFLDNIKLKAFVPYIFYKSDMPGLDMSHVDLVLDFGGNQAGTKVTISDIDLQEHACDGIVAPQEDQDKTVYTYDSPMNIWKMNVDDKGTSGFSTYFYYAPGWTQIADPELMVDKGTYTINLSEATSEQWQAQVHLITTIPGDADTNYDFSCKLLPTKDIKGVTVKLTDTASDDNFYFQKRVDLLAGQEYTLKVPAVVLPNGAAKALKLVFDFGGNPAGEQVKVYNIVFQKSAK</sequence>
<comment type="caution">
    <text evidence="1">The sequence shown here is derived from an EMBL/GenBank/DDBJ whole genome shotgun (WGS) entry which is preliminary data.</text>
</comment>
<dbReference type="Gene3D" id="2.60.120.260">
    <property type="entry name" value="Galactose-binding domain-like"/>
    <property type="match status" value="2"/>
</dbReference>
<reference evidence="1 2" key="1">
    <citation type="submission" date="2022-06" db="EMBL/GenBank/DDBJ databases">
        <title>A taxonomic note on the genus Prevotella: Description of four novel genera and emended description of the genera Hallella and Xylanibacter.</title>
        <authorList>
            <person name="Hitch T.C.A."/>
        </authorList>
    </citation>
    <scope>NUCLEOTIDE SEQUENCE [LARGE SCALE GENOMIC DNA]</scope>
    <source>
        <strain evidence="1 2">DSM 100619</strain>
    </source>
</reference>
<organism evidence="1 2">
    <name type="scientific">Segatella cerevisiae</name>
    <dbReference type="NCBI Taxonomy" id="2053716"/>
    <lineage>
        <taxon>Bacteria</taxon>
        <taxon>Pseudomonadati</taxon>
        <taxon>Bacteroidota</taxon>
        <taxon>Bacteroidia</taxon>
        <taxon>Bacteroidales</taxon>
        <taxon>Prevotellaceae</taxon>
        <taxon>Segatella</taxon>
    </lineage>
</organism>
<dbReference type="InterPro" id="IPR008979">
    <property type="entry name" value="Galactose-bd-like_sf"/>
</dbReference>
<protein>
    <submittedName>
        <fullName evidence="1">Uncharacterized protein</fullName>
    </submittedName>
</protein>
<gene>
    <name evidence="1" type="ORF">NG821_05625</name>
</gene>
<evidence type="ECO:0000313" key="1">
    <source>
        <dbReference type="EMBL" id="MCO6025322.1"/>
    </source>
</evidence>